<keyword evidence="3 5" id="KW-0342">GTP-binding</keyword>
<proteinExistence type="predicted"/>
<reference evidence="7 8" key="1">
    <citation type="journal article" date="2013" name="Curr. Biol.">
        <title>The Genome of the Foraminiferan Reticulomyxa filosa.</title>
        <authorList>
            <person name="Glockner G."/>
            <person name="Hulsmann N."/>
            <person name="Schleicher M."/>
            <person name="Noegel A.A."/>
            <person name="Eichinger L."/>
            <person name="Gallinger C."/>
            <person name="Pawlowski J."/>
            <person name="Sierra R."/>
            <person name="Euteneuer U."/>
            <person name="Pillet L."/>
            <person name="Moustafa A."/>
            <person name="Platzer M."/>
            <person name="Groth M."/>
            <person name="Szafranski K."/>
            <person name="Schliwa M."/>
        </authorList>
    </citation>
    <scope>NUCLEOTIDE SEQUENCE [LARGE SCALE GENOMIC DNA]</scope>
</reference>
<dbReference type="GO" id="GO:0046872">
    <property type="term" value="F:metal ion binding"/>
    <property type="evidence" value="ECO:0007669"/>
    <property type="project" value="UniProtKB-KW"/>
</dbReference>
<dbReference type="Gene3D" id="1.10.400.10">
    <property type="entry name" value="GI Alpha 1, domain 2-like"/>
    <property type="match status" value="1"/>
</dbReference>
<evidence type="ECO:0000313" key="7">
    <source>
        <dbReference type="EMBL" id="ETO06631.1"/>
    </source>
</evidence>
<dbReference type="GO" id="GO:0003924">
    <property type="term" value="F:GTPase activity"/>
    <property type="evidence" value="ECO:0007669"/>
    <property type="project" value="InterPro"/>
</dbReference>
<dbReference type="GO" id="GO:0031683">
    <property type="term" value="F:G-protein beta/gamma-subunit complex binding"/>
    <property type="evidence" value="ECO:0007669"/>
    <property type="project" value="InterPro"/>
</dbReference>
<sequence length="197" mass="22802">QDQFETKMGCCMGDMVGNGINDKLKQELQREQYTRNLLLLGTGESGKSTIFRNLIRSQGKTMIESQTVQETVSFVRQNLVEFMAKLLLKSQTFYEMDKERYADCLVKDDDVTLQHITFLLNYQKYAINEGQQKNSEDLARLGEAVTYLWKLPPIKATFAKRHGQFSFPDNLEFFFEKAAEVTKPDYIPSEEDILKAR</sequence>
<evidence type="ECO:0000256" key="3">
    <source>
        <dbReference type="ARBA" id="ARBA00023134"/>
    </source>
</evidence>
<name>X6LZ29_RETFI</name>
<dbReference type="SUPFAM" id="SSF47895">
    <property type="entry name" value="Transducin (alpha subunit), insertion domain"/>
    <property type="match status" value="1"/>
</dbReference>
<dbReference type="PROSITE" id="PS51882">
    <property type="entry name" value="G_ALPHA"/>
    <property type="match status" value="1"/>
</dbReference>
<dbReference type="GO" id="GO:0001664">
    <property type="term" value="F:G protein-coupled receptor binding"/>
    <property type="evidence" value="ECO:0007669"/>
    <property type="project" value="TreeGrafter"/>
</dbReference>
<keyword evidence="4" id="KW-0807">Transducer</keyword>
<keyword evidence="1 6" id="KW-0479">Metal-binding</keyword>
<organism evidence="7 8">
    <name type="scientific">Reticulomyxa filosa</name>
    <dbReference type="NCBI Taxonomy" id="46433"/>
    <lineage>
        <taxon>Eukaryota</taxon>
        <taxon>Sar</taxon>
        <taxon>Rhizaria</taxon>
        <taxon>Retaria</taxon>
        <taxon>Foraminifera</taxon>
        <taxon>Monothalamids</taxon>
        <taxon>Reticulomyxidae</taxon>
        <taxon>Reticulomyxa</taxon>
    </lineage>
</organism>
<dbReference type="InterPro" id="IPR001019">
    <property type="entry name" value="Gprotein_alpha_su"/>
</dbReference>
<feature type="binding site" evidence="5">
    <location>
        <begin position="44"/>
        <end position="49"/>
    </location>
    <ligand>
        <name>GTP</name>
        <dbReference type="ChEBI" id="CHEBI:37565"/>
    </ligand>
</feature>
<keyword evidence="8" id="KW-1185">Reference proteome</keyword>
<dbReference type="GO" id="GO:0005737">
    <property type="term" value="C:cytoplasm"/>
    <property type="evidence" value="ECO:0007669"/>
    <property type="project" value="TreeGrafter"/>
</dbReference>
<dbReference type="Gene3D" id="3.40.50.300">
    <property type="entry name" value="P-loop containing nucleotide triphosphate hydrolases"/>
    <property type="match status" value="1"/>
</dbReference>
<dbReference type="InterPro" id="IPR027417">
    <property type="entry name" value="P-loop_NTPase"/>
</dbReference>
<dbReference type="InterPro" id="IPR011025">
    <property type="entry name" value="GproteinA_insert"/>
</dbReference>
<dbReference type="OrthoDB" id="5817230at2759"/>
<dbReference type="GO" id="GO:0007188">
    <property type="term" value="P:adenylate cyclase-modulating G protein-coupled receptor signaling pathway"/>
    <property type="evidence" value="ECO:0007669"/>
    <property type="project" value="TreeGrafter"/>
</dbReference>
<evidence type="ECO:0000256" key="5">
    <source>
        <dbReference type="PIRSR" id="PIRSR601019-1"/>
    </source>
</evidence>
<dbReference type="AlphaFoldDB" id="X6LZ29"/>
<dbReference type="Pfam" id="PF00503">
    <property type="entry name" value="G-alpha"/>
    <property type="match status" value="1"/>
</dbReference>
<gene>
    <name evidence="7" type="ORF">RFI_30761</name>
</gene>
<feature type="binding site" evidence="6">
    <location>
        <position position="48"/>
    </location>
    <ligand>
        <name>Mg(2+)</name>
        <dbReference type="ChEBI" id="CHEBI:18420"/>
    </ligand>
</feature>
<evidence type="ECO:0000256" key="6">
    <source>
        <dbReference type="PIRSR" id="PIRSR601019-2"/>
    </source>
</evidence>
<feature type="non-terminal residue" evidence="7">
    <location>
        <position position="1"/>
    </location>
</feature>
<keyword evidence="6" id="KW-0460">Magnesium</keyword>
<dbReference type="GO" id="GO:0005525">
    <property type="term" value="F:GTP binding"/>
    <property type="evidence" value="ECO:0007669"/>
    <property type="project" value="UniProtKB-KW"/>
</dbReference>
<dbReference type="PRINTS" id="PR00318">
    <property type="entry name" value="GPROTEINA"/>
</dbReference>
<keyword evidence="2 5" id="KW-0547">Nucleotide-binding</keyword>
<dbReference type="GO" id="GO:0005834">
    <property type="term" value="C:heterotrimeric G-protein complex"/>
    <property type="evidence" value="ECO:0007669"/>
    <property type="project" value="TreeGrafter"/>
</dbReference>
<evidence type="ECO:0000256" key="2">
    <source>
        <dbReference type="ARBA" id="ARBA00022741"/>
    </source>
</evidence>
<evidence type="ECO:0000256" key="1">
    <source>
        <dbReference type="ARBA" id="ARBA00022723"/>
    </source>
</evidence>
<comment type="caution">
    <text evidence="7">The sequence shown here is derived from an EMBL/GenBank/DDBJ whole genome shotgun (WGS) entry which is preliminary data.</text>
</comment>
<dbReference type="Proteomes" id="UP000023152">
    <property type="component" value="Unassembled WGS sequence"/>
</dbReference>
<accession>X6LZ29</accession>
<dbReference type="EMBL" id="ASPP01026953">
    <property type="protein sequence ID" value="ETO06631.1"/>
    <property type="molecule type" value="Genomic_DNA"/>
</dbReference>
<feature type="non-terminal residue" evidence="7">
    <location>
        <position position="197"/>
    </location>
</feature>
<dbReference type="PANTHER" id="PTHR10218">
    <property type="entry name" value="GTP-BINDING PROTEIN ALPHA SUBUNIT"/>
    <property type="match status" value="1"/>
</dbReference>
<protein>
    <submittedName>
        <fullName evidence="7">Uncharacterized protein</fullName>
    </submittedName>
</protein>
<evidence type="ECO:0000313" key="8">
    <source>
        <dbReference type="Proteomes" id="UP000023152"/>
    </source>
</evidence>
<evidence type="ECO:0000256" key="4">
    <source>
        <dbReference type="ARBA" id="ARBA00023224"/>
    </source>
</evidence>
<dbReference type="PANTHER" id="PTHR10218:SF302">
    <property type="entry name" value="GUANINE NUCLEOTIDE-BINDING PROTEIN ALPHA-5 SUBUNIT"/>
    <property type="match status" value="1"/>
</dbReference>